<name>A0A1I7VZC5_LOALO</name>
<dbReference type="AlphaFoldDB" id="A0A1I7VZC5"/>
<dbReference type="WBParaSite" id="EN70_7966">
    <property type="protein sequence ID" value="EN70_7966"/>
    <property type="gene ID" value="EN70_7966"/>
</dbReference>
<protein>
    <submittedName>
        <fullName evidence="2">Mab-21 domain-containing protein</fullName>
    </submittedName>
</protein>
<organism evidence="1 2">
    <name type="scientific">Loa loa</name>
    <name type="common">Eye worm</name>
    <name type="synonym">Filaria loa</name>
    <dbReference type="NCBI Taxonomy" id="7209"/>
    <lineage>
        <taxon>Eukaryota</taxon>
        <taxon>Metazoa</taxon>
        <taxon>Ecdysozoa</taxon>
        <taxon>Nematoda</taxon>
        <taxon>Chromadorea</taxon>
        <taxon>Rhabditida</taxon>
        <taxon>Spirurina</taxon>
        <taxon>Spiruromorpha</taxon>
        <taxon>Filarioidea</taxon>
        <taxon>Onchocercidae</taxon>
        <taxon>Loa</taxon>
    </lineage>
</organism>
<accession>A0A1I7VZC5</accession>
<reference evidence="1" key="1">
    <citation type="submission" date="2012-04" db="EMBL/GenBank/DDBJ databases">
        <title>The Genome Sequence of Loa loa.</title>
        <authorList>
            <consortium name="The Broad Institute Genome Sequencing Platform"/>
            <consortium name="Broad Institute Genome Sequencing Center for Infectious Disease"/>
            <person name="Nutman T.B."/>
            <person name="Fink D.L."/>
            <person name="Russ C."/>
            <person name="Young S."/>
            <person name="Zeng Q."/>
            <person name="Gargeya S."/>
            <person name="Alvarado L."/>
            <person name="Berlin A."/>
            <person name="Chapman S.B."/>
            <person name="Chen Z."/>
            <person name="Freedman E."/>
            <person name="Gellesch M."/>
            <person name="Goldberg J."/>
            <person name="Griggs A."/>
            <person name="Gujja S."/>
            <person name="Heilman E.R."/>
            <person name="Heiman D."/>
            <person name="Howarth C."/>
            <person name="Mehta T."/>
            <person name="Neiman D."/>
            <person name="Pearson M."/>
            <person name="Roberts A."/>
            <person name="Saif S."/>
            <person name="Shea T."/>
            <person name="Shenoy N."/>
            <person name="Sisk P."/>
            <person name="Stolte C."/>
            <person name="Sykes S."/>
            <person name="White J."/>
            <person name="Yandava C."/>
            <person name="Haas B."/>
            <person name="Henn M.R."/>
            <person name="Nusbaum C."/>
            <person name="Birren B."/>
        </authorList>
    </citation>
    <scope>NUCLEOTIDE SEQUENCE [LARGE SCALE GENOMIC DNA]</scope>
</reference>
<dbReference type="eggNOG" id="ENOG502SIKY">
    <property type="taxonomic scope" value="Eukaryota"/>
</dbReference>
<keyword evidence="1" id="KW-1185">Reference proteome</keyword>
<evidence type="ECO:0000313" key="1">
    <source>
        <dbReference type="Proteomes" id="UP000095285"/>
    </source>
</evidence>
<evidence type="ECO:0000313" key="2">
    <source>
        <dbReference type="WBParaSite" id="EN70_7966"/>
    </source>
</evidence>
<proteinExistence type="predicted"/>
<sequence>MQLSNEQYQAQLALIEQIIQESIIIEWPKIHYEKCPDNDNSLVGVELDFAPLIHRARNVVKCRTSHPTMRVRVCAIAEPNSKKSYLHVVEAFFRATLVKLSGDPGERQTAGRLILTQREGISGTTKYHDQHDVVVNINGKLLINQASSECITNNLSIQYGENVKRTDFRYEHGTLCAIFPELGVTLNSMIDRRQLSTRYAIQVDVALNIENKLIVKHCNQPSDHEDVTSNSNKQKMTWGILKKALKYFVKAQMSSARALDIDELLHVQCMLFYPRIRKANEQECEQLEKYFFGNIKNTNEENCLIKLKHRLLTEMVVDSVLVSKNEFMVNKCISLADNNTELQHNLWQWLYRATEIIIDVGHKFCPTISNIDKKSAKMKKPTVPTNDYPSMLSLYNNRILTFTSIQNVAKVFKRTEENDKKCDTLTKAIYLRFCDENAGYISFAFTNFNKDRNDKPLMGSLSAEQIKDFKQGIAEILMDESFLKRYDRIVQLQIYDDKNGGDNLVIATPLKTAIFQDYNTMRLQNSCMEICDSETIRINPLTGEKLSYMQSNVNTTVSNNNNNNNQIPELSNLLQSYIELLLHASSLYTTFNGTSIGNLTSDKESNRNVISGQRKLENNNTNNLIQNATPDRKIRIAPCSHTKAEITQVKRDLMNVNMISKRIYDEKWENGDDELEALDLTEKRVKLNET</sequence>
<dbReference type="Proteomes" id="UP000095285">
    <property type="component" value="Unassembled WGS sequence"/>
</dbReference>
<reference evidence="2" key="2">
    <citation type="submission" date="2016-11" db="UniProtKB">
        <authorList>
            <consortium name="WormBaseParasite"/>
        </authorList>
    </citation>
    <scope>IDENTIFICATION</scope>
</reference>